<protein>
    <recommendedName>
        <fullName evidence="2">protein-tyrosine-phosphatase</fullName>
        <ecNumber evidence="2">3.1.3.48</ecNumber>
    </recommendedName>
</protein>
<dbReference type="InterPro" id="IPR029021">
    <property type="entry name" value="Prot-tyrosine_phosphatase-like"/>
</dbReference>
<evidence type="ECO:0000259" key="7">
    <source>
        <dbReference type="PROSITE" id="PS50056"/>
    </source>
</evidence>
<dbReference type="HOGENOM" id="CLU_875744_0_0_1"/>
<evidence type="ECO:0000259" key="6">
    <source>
        <dbReference type="PROSITE" id="PS50054"/>
    </source>
</evidence>
<dbReference type="Proteomes" id="UP000009168">
    <property type="component" value="Unassembled WGS sequence"/>
</dbReference>
<keyword evidence="9" id="KW-1185">Reference proteome</keyword>
<evidence type="ECO:0000256" key="5">
    <source>
        <dbReference type="SAM" id="MobiDB-lite"/>
    </source>
</evidence>
<dbReference type="EC" id="3.1.3.48" evidence="2"/>
<feature type="compositionally biased region" description="Low complexity" evidence="5">
    <location>
        <begin position="289"/>
        <end position="309"/>
    </location>
</feature>
<feature type="domain" description="Tyrosine-protein phosphatase" evidence="6">
    <location>
        <begin position="111"/>
        <end position="253"/>
    </location>
</feature>
<dbReference type="GO" id="GO:0008330">
    <property type="term" value="F:protein tyrosine/threonine phosphatase activity"/>
    <property type="evidence" value="ECO:0007669"/>
    <property type="project" value="TreeGrafter"/>
</dbReference>
<evidence type="ECO:0000256" key="2">
    <source>
        <dbReference type="ARBA" id="ARBA00013064"/>
    </source>
</evidence>
<evidence type="ECO:0000313" key="9">
    <source>
        <dbReference type="Proteomes" id="UP000009168"/>
    </source>
</evidence>
<keyword evidence="3" id="KW-0378">Hydrolase</keyword>
<keyword evidence="4" id="KW-0904">Protein phosphatase</keyword>
<organism evidence="8 9">
    <name type="scientific">Tetrahymena thermophila (strain SB210)</name>
    <dbReference type="NCBI Taxonomy" id="312017"/>
    <lineage>
        <taxon>Eukaryota</taxon>
        <taxon>Sar</taxon>
        <taxon>Alveolata</taxon>
        <taxon>Ciliophora</taxon>
        <taxon>Intramacronucleata</taxon>
        <taxon>Oligohymenophorea</taxon>
        <taxon>Hymenostomatida</taxon>
        <taxon>Tetrahymenina</taxon>
        <taxon>Tetrahymenidae</taxon>
        <taxon>Tetrahymena</taxon>
    </lineage>
</organism>
<feature type="domain" description="Tyrosine specific protein phosphatases" evidence="7">
    <location>
        <begin position="175"/>
        <end position="231"/>
    </location>
</feature>
<dbReference type="RefSeq" id="XP_001019037.1">
    <property type="nucleotide sequence ID" value="XM_001019037.3"/>
</dbReference>
<dbReference type="STRING" id="312017.Q23QU6"/>
<dbReference type="InterPro" id="IPR016130">
    <property type="entry name" value="Tyr_Pase_AS"/>
</dbReference>
<reference evidence="9" key="1">
    <citation type="journal article" date="2006" name="PLoS Biol.">
        <title>Macronuclear genome sequence of the ciliate Tetrahymena thermophila, a model eukaryote.</title>
        <authorList>
            <person name="Eisen J.A."/>
            <person name="Coyne R.S."/>
            <person name="Wu M."/>
            <person name="Wu D."/>
            <person name="Thiagarajan M."/>
            <person name="Wortman J.R."/>
            <person name="Badger J.H."/>
            <person name="Ren Q."/>
            <person name="Amedeo P."/>
            <person name="Jones K.M."/>
            <person name="Tallon L.J."/>
            <person name="Delcher A.L."/>
            <person name="Salzberg S.L."/>
            <person name="Silva J.C."/>
            <person name="Haas B.J."/>
            <person name="Majoros W.H."/>
            <person name="Farzad M."/>
            <person name="Carlton J.M."/>
            <person name="Smith R.K. Jr."/>
            <person name="Garg J."/>
            <person name="Pearlman R.E."/>
            <person name="Karrer K.M."/>
            <person name="Sun L."/>
            <person name="Manning G."/>
            <person name="Elde N.C."/>
            <person name="Turkewitz A.P."/>
            <person name="Asai D.J."/>
            <person name="Wilkes D.E."/>
            <person name="Wang Y."/>
            <person name="Cai H."/>
            <person name="Collins K."/>
            <person name="Stewart B.A."/>
            <person name="Lee S.R."/>
            <person name="Wilamowska K."/>
            <person name="Weinberg Z."/>
            <person name="Ruzzo W.L."/>
            <person name="Wloga D."/>
            <person name="Gaertig J."/>
            <person name="Frankel J."/>
            <person name="Tsao C.-C."/>
            <person name="Gorovsky M.A."/>
            <person name="Keeling P.J."/>
            <person name="Waller R.F."/>
            <person name="Patron N.J."/>
            <person name="Cherry J.M."/>
            <person name="Stover N.A."/>
            <person name="Krieger C.J."/>
            <person name="del Toro C."/>
            <person name="Ryder H.F."/>
            <person name="Williamson S.C."/>
            <person name="Barbeau R.A."/>
            <person name="Hamilton E.P."/>
            <person name="Orias E."/>
        </authorList>
    </citation>
    <scope>NUCLEOTIDE SEQUENCE [LARGE SCALE GENOMIC DNA]</scope>
    <source>
        <strain evidence="9">SB210</strain>
    </source>
</reference>
<dbReference type="InterPro" id="IPR000340">
    <property type="entry name" value="Dual-sp_phosphatase_cat-dom"/>
</dbReference>
<dbReference type="PROSITE" id="PS00383">
    <property type="entry name" value="TYR_PHOSPHATASE_1"/>
    <property type="match status" value="1"/>
</dbReference>
<dbReference type="InterPro" id="IPR000387">
    <property type="entry name" value="Tyr_Pase_dom"/>
</dbReference>
<dbReference type="PANTHER" id="PTHR10159:SF511">
    <property type="entry name" value="DUAL SPECIFICITY PROTEIN PHOSPHATASE 1"/>
    <property type="match status" value="1"/>
</dbReference>
<dbReference type="Pfam" id="PF00782">
    <property type="entry name" value="DSPc"/>
    <property type="match status" value="1"/>
</dbReference>
<dbReference type="PROSITE" id="PS50054">
    <property type="entry name" value="TYR_PHOSPHATASE_DUAL"/>
    <property type="match status" value="1"/>
</dbReference>
<dbReference type="PROSITE" id="PS50056">
    <property type="entry name" value="TYR_PHOSPHATASE_2"/>
    <property type="match status" value="1"/>
</dbReference>
<dbReference type="KEGG" id="tet:TTHERM_00250870"/>
<dbReference type="GO" id="GO:0005737">
    <property type="term" value="C:cytoplasm"/>
    <property type="evidence" value="ECO:0007669"/>
    <property type="project" value="TreeGrafter"/>
</dbReference>
<dbReference type="PANTHER" id="PTHR10159">
    <property type="entry name" value="DUAL SPECIFICITY PROTEIN PHOSPHATASE"/>
    <property type="match status" value="1"/>
</dbReference>
<dbReference type="SMART" id="SM00195">
    <property type="entry name" value="DSPc"/>
    <property type="match status" value="1"/>
</dbReference>
<accession>Q23QU6</accession>
<feature type="region of interest" description="Disordered" evidence="5">
    <location>
        <begin position="285"/>
        <end position="318"/>
    </location>
</feature>
<dbReference type="SUPFAM" id="SSF52799">
    <property type="entry name" value="(Phosphotyrosine protein) phosphatases II"/>
    <property type="match status" value="1"/>
</dbReference>
<dbReference type="GO" id="GO:0017017">
    <property type="term" value="F:MAP kinase tyrosine/serine/threonine phosphatase activity"/>
    <property type="evidence" value="ECO:0007669"/>
    <property type="project" value="TreeGrafter"/>
</dbReference>
<dbReference type="CDD" id="cd14498">
    <property type="entry name" value="DSP"/>
    <property type="match status" value="1"/>
</dbReference>
<dbReference type="InterPro" id="IPR020422">
    <property type="entry name" value="TYR_PHOSPHATASE_DUAL_dom"/>
</dbReference>
<proteinExistence type="inferred from homology"/>
<dbReference type="GeneID" id="7843224"/>
<evidence type="ECO:0000256" key="3">
    <source>
        <dbReference type="ARBA" id="ARBA00022801"/>
    </source>
</evidence>
<dbReference type="eggNOG" id="KOG1716">
    <property type="taxonomic scope" value="Eukaryota"/>
</dbReference>
<sequence length="318" mass="37823">MSNQKVRDLTFNYQNDLYQTYNQYFQDIISKQIDNQHSLKQIIKIFKNQEVFGKCEKHKINKHIQFPIKEAKIDRKSQRYQQQFNQMEEEQLQEDQDYNEVYKYKFSDQQDDDQTKGRMFLSGKEVAFDINFIHNNYIKAVLTLTSSSNPEYKEEDNIQHMMIDIEDNTAYDIGKDFESTFEFIDTNLQKGNVLIHCEKGVSRSPTIAIAYIMRKERKILSYVLAKMKEKRKVVQPNGGFIYHLETYNKHLIKTYQEDYDKHNQKKPTHQHSQNCSKILANHSHSMQLSSNQTTDKQQQQLQDNSSQVSETLENPKQM</sequence>
<gene>
    <name evidence="8" type="ORF">TTHERM_00250870</name>
</gene>
<evidence type="ECO:0000313" key="8">
    <source>
        <dbReference type="EMBL" id="EAR98792.1"/>
    </source>
</evidence>
<dbReference type="GO" id="GO:0033550">
    <property type="term" value="F:MAP kinase tyrosine phosphatase activity"/>
    <property type="evidence" value="ECO:0007669"/>
    <property type="project" value="TreeGrafter"/>
</dbReference>
<dbReference type="GO" id="GO:0043409">
    <property type="term" value="P:negative regulation of MAPK cascade"/>
    <property type="evidence" value="ECO:0007669"/>
    <property type="project" value="TreeGrafter"/>
</dbReference>
<evidence type="ECO:0000256" key="4">
    <source>
        <dbReference type="ARBA" id="ARBA00022912"/>
    </source>
</evidence>
<comment type="similarity">
    <text evidence="1">Belongs to the protein-tyrosine phosphatase family. Non-receptor class dual specificity subfamily.</text>
</comment>
<dbReference type="AlphaFoldDB" id="Q23QU6"/>
<evidence type="ECO:0000256" key="1">
    <source>
        <dbReference type="ARBA" id="ARBA00008601"/>
    </source>
</evidence>
<dbReference type="Gene3D" id="3.90.190.10">
    <property type="entry name" value="Protein tyrosine phosphatase superfamily"/>
    <property type="match status" value="1"/>
</dbReference>
<dbReference type="InParanoid" id="Q23QU6"/>
<dbReference type="EMBL" id="GG662647">
    <property type="protein sequence ID" value="EAR98792.1"/>
    <property type="molecule type" value="Genomic_DNA"/>
</dbReference>
<dbReference type="OrthoDB" id="10252009at2759"/>
<dbReference type="OMA" id="ITHILTC"/>
<name>Q23QU6_TETTS</name>